<evidence type="ECO:0000256" key="4">
    <source>
        <dbReference type="ARBA" id="ARBA00022989"/>
    </source>
</evidence>
<feature type="transmembrane region" description="Helical" evidence="6">
    <location>
        <begin position="79"/>
        <end position="104"/>
    </location>
</feature>
<evidence type="ECO:0000313" key="7">
    <source>
        <dbReference type="EMBL" id="QGN18359.1"/>
    </source>
</evidence>
<dbReference type="EMBL" id="CP015061">
    <property type="protein sequence ID" value="QGN18359.1"/>
    <property type="molecule type" value="Genomic_DNA"/>
</dbReference>
<dbReference type="InterPro" id="IPR002293">
    <property type="entry name" value="AA/rel_permease1"/>
</dbReference>
<sequence>MSGEQDSMSKKSGIVEQIVPQTSGDDIGVGSVSELRVVSSSHGVPIRNIDALNATSDQHVLAEIGYKEELKREYSTVQIFGVAFSIMGLLPSIASTMNGGLIAGPVGLNWGWFVAGGLILTVGISLGELASSIPTAGAVYVACFQWGPAKWRKSISYSVGFLDTLSLCASVCSIVYGLAEQILSAVVVTDPDFNVTSGITYGVFCASMVAITLLTSLSSKVTAKLQTISIFANMFLIILFLIVLPIGVSRSKKVNFNDASFIFGKVENLSDWNTGWSWAINGLTPAIWTIGAYDSCLHMAEEAKDARRAVPIGIVASISSCWILGWILCIVLLACMNPDINAIVNSAYEQGITQVFMDALGKRWTLTFLSLLIICQFLMGASTVLANSRQFWAFSRDDGIPFSRFFKKVDERTFVPMRAVWGSTLFSIALGALSLAGDTAASALFSLSIAGMYMALVFPIALRLTYGKNDFKPGPFYLGDFWSPINGWISVAFQLFTVIMVMFPGQMHDITPDTMNYTVVIGPGFWVISLIYYFSWQRKFYEGPKSNLTDEEFAEVMGEDGIDAMMSNYVQSHSDKMS</sequence>
<evidence type="ECO:0000256" key="2">
    <source>
        <dbReference type="ARBA" id="ARBA00022448"/>
    </source>
</evidence>
<feature type="transmembrane region" description="Helical" evidence="6">
    <location>
        <begin position="155"/>
        <end position="179"/>
    </location>
</feature>
<dbReference type="PANTHER" id="PTHR45649:SF6">
    <property type="entry name" value="GABA-SPECIFIC PERMEASE"/>
    <property type="match status" value="1"/>
</dbReference>
<gene>
    <name evidence="7" type="primary">UGA4</name>
    <name evidence="7" type="ORF">FIM1_4686</name>
</gene>
<name>A0ABX6F5F1_KLUMA</name>
<protein>
    <submittedName>
        <fullName evidence="7">GABA-specific permease</fullName>
    </submittedName>
</protein>
<feature type="transmembrane region" description="Helical" evidence="6">
    <location>
        <begin position="485"/>
        <end position="503"/>
    </location>
</feature>
<keyword evidence="3 6" id="KW-0812">Transmembrane</keyword>
<proteinExistence type="predicted"/>
<feature type="transmembrane region" description="Helical" evidence="6">
    <location>
        <begin position="364"/>
        <end position="386"/>
    </location>
</feature>
<dbReference type="PIRSF" id="PIRSF006060">
    <property type="entry name" value="AA_transporter"/>
    <property type="match status" value="1"/>
</dbReference>
<feature type="transmembrane region" description="Helical" evidence="6">
    <location>
        <begin position="276"/>
        <end position="297"/>
    </location>
</feature>
<dbReference type="Pfam" id="PF13520">
    <property type="entry name" value="AA_permease_2"/>
    <property type="match status" value="1"/>
</dbReference>
<feature type="transmembrane region" description="Helical" evidence="6">
    <location>
        <begin position="309"/>
        <end position="334"/>
    </location>
</feature>
<evidence type="ECO:0000256" key="6">
    <source>
        <dbReference type="SAM" id="Phobius"/>
    </source>
</evidence>
<dbReference type="Proteomes" id="UP000422736">
    <property type="component" value="Chromosome 7"/>
</dbReference>
<comment type="subcellular location">
    <subcellularLocation>
        <location evidence="1">Membrane</location>
        <topology evidence="1">Multi-pass membrane protein</topology>
    </subcellularLocation>
</comment>
<evidence type="ECO:0000313" key="8">
    <source>
        <dbReference type="Proteomes" id="UP000422736"/>
    </source>
</evidence>
<dbReference type="PANTHER" id="PTHR45649">
    <property type="entry name" value="AMINO-ACID PERMEASE BAT1"/>
    <property type="match status" value="1"/>
</dbReference>
<evidence type="ECO:0000256" key="5">
    <source>
        <dbReference type="ARBA" id="ARBA00023136"/>
    </source>
</evidence>
<keyword evidence="4 6" id="KW-1133">Transmembrane helix</keyword>
<feature type="transmembrane region" description="Helical" evidence="6">
    <location>
        <begin position="515"/>
        <end position="535"/>
    </location>
</feature>
<evidence type="ECO:0000256" key="1">
    <source>
        <dbReference type="ARBA" id="ARBA00004141"/>
    </source>
</evidence>
<feature type="transmembrane region" description="Helical" evidence="6">
    <location>
        <begin position="230"/>
        <end position="248"/>
    </location>
</feature>
<feature type="transmembrane region" description="Helical" evidence="6">
    <location>
        <begin position="443"/>
        <end position="464"/>
    </location>
</feature>
<organism evidence="7 8">
    <name type="scientific">Kluyveromyces marxianus</name>
    <name type="common">Yeast</name>
    <name type="synonym">Candida kefyr</name>
    <dbReference type="NCBI Taxonomy" id="4911"/>
    <lineage>
        <taxon>Eukaryota</taxon>
        <taxon>Fungi</taxon>
        <taxon>Dikarya</taxon>
        <taxon>Ascomycota</taxon>
        <taxon>Saccharomycotina</taxon>
        <taxon>Saccharomycetes</taxon>
        <taxon>Saccharomycetales</taxon>
        <taxon>Saccharomycetaceae</taxon>
        <taxon>Kluyveromyces</taxon>
    </lineage>
</organism>
<keyword evidence="2" id="KW-0813">Transport</keyword>
<feature type="transmembrane region" description="Helical" evidence="6">
    <location>
        <begin position="110"/>
        <end position="143"/>
    </location>
</feature>
<evidence type="ECO:0000256" key="3">
    <source>
        <dbReference type="ARBA" id="ARBA00022692"/>
    </source>
</evidence>
<reference evidence="7 8" key="1">
    <citation type="submission" date="2016-03" db="EMBL/GenBank/DDBJ databases">
        <title>How can Kluyveromyces marxianus grow so fast - potential evolutionary course in Saccharomyces Complex revealed by comparative genomics.</title>
        <authorList>
            <person name="Mo W."/>
            <person name="Lu W."/>
            <person name="Yang X."/>
            <person name="Qi J."/>
            <person name="Lv H."/>
        </authorList>
    </citation>
    <scope>NUCLEOTIDE SEQUENCE [LARGE SCALE GENOMIC DNA]</scope>
    <source>
        <strain evidence="7 8">FIM1</strain>
    </source>
</reference>
<dbReference type="Gene3D" id="1.20.1740.10">
    <property type="entry name" value="Amino acid/polyamine transporter I"/>
    <property type="match status" value="1"/>
</dbReference>
<feature type="transmembrane region" description="Helical" evidence="6">
    <location>
        <begin position="419"/>
        <end position="437"/>
    </location>
</feature>
<keyword evidence="8" id="KW-1185">Reference proteome</keyword>
<keyword evidence="5 6" id="KW-0472">Membrane</keyword>
<feature type="transmembrane region" description="Helical" evidence="6">
    <location>
        <begin position="199"/>
        <end position="218"/>
    </location>
</feature>
<accession>A0ABX6F5F1</accession>